<reference evidence="3" key="1">
    <citation type="submission" date="2014-09" db="EMBL/GenBank/DDBJ databases">
        <authorList>
            <person name="Sharma Rahul"/>
            <person name="Thines Marco"/>
        </authorList>
    </citation>
    <scope>NUCLEOTIDE SEQUENCE [LARGE SCALE GENOMIC DNA]</scope>
</reference>
<organism evidence="2 3">
    <name type="scientific">Plasmopara halstedii</name>
    <name type="common">Downy mildew of sunflower</name>
    <dbReference type="NCBI Taxonomy" id="4781"/>
    <lineage>
        <taxon>Eukaryota</taxon>
        <taxon>Sar</taxon>
        <taxon>Stramenopiles</taxon>
        <taxon>Oomycota</taxon>
        <taxon>Peronosporomycetes</taxon>
        <taxon>Peronosporales</taxon>
        <taxon>Peronosporaceae</taxon>
        <taxon>Plasmopara</taxon>
    </lineage>
</organism>
<proteinExistence type="predicted"/>
<dbReference type="RefSeq" id="XP_036263442.1">
    <property type="nucleotide sequence ID" value="XM_036407194.1"/>
</dbReference>
<evidence type="ECO:0000256" key="1">
    <source>
        <dbReference type="SAM" id="Phobius"/>
    </source>
</evidence>
<sequence length="63" mass="7016">MPETSMTDEISRLFRCRRQGIVAGVAAFVRSAQMMFLTSLVPKSLIGQLRSCDQKPNKCAIAR</sequence>
<keyword evidence="1" id="KW-0472">Membrane</keyword>
<dbReference type="Proteomes" id="UP000054928">
    <property type="component" value="Unassembled WGS sequence"/>
</dbReference>
<name>A0A0P1B081_PLAHL</name>
<evidence type="ECO:0000313" key="3">
    <source>
        <dbReference type="Proteomes" id="UP000054928"/>
    </source>
</evidence>
<dbReference type="AlphaFoldDB" id="A0A0P1B081"/>
<keyword evidence="3" id="KW-1185">Reference proteome</keyword>
<evidence type="ECO:0000313" key="2">
    <source>
        <dbReference type="EMBL" id="CEG48138.1"/>
    </source>
</evidence>
<keyword evidence="1" id="KW-1133">Transmembrane helix</keyword>
<accession>A0A0P1B081</accession>
<dbReference type="GeneID" id="59052902"/>
<protein>
    <submittedName>
        <fullName evidence="2">Uncharacterized protein</fullName>
    </submittedName>
</protein>
<dbReference type="EMBL" id="CCYD01002887">
    <property type="protein sequence ID" value="CEG48138.1"/>
    <property type="molecule type" value="Genomic_DNA"/>
</dbReference>
<keyword evidence="1" id="KW-0812">Transmembrane</keyword>
<feature type="transmembrane region" description="Helical" evidence="1">
    <location>
        <begin position="21"/>
        <end position="41"/>
    </location>
</feature>